<dbReference type="PANTHER" id="PTHR31672">
    <property type="entry name" value="BNACNNG10540D PROTEIN"/>
    <property type="match status" value="1"/>
</dbReference>
<dbReference type="Gramene" id="mRNA:HanXRQr2_Chr01g0009541">
    <property type="protein sequence ID" value="CDS:HanXRQr2_Chr01g0009541.1"/>
    <property type="gene ID" value="HanXRQr2_Chr01g0009541"/>
</dbReference>
<gene>
    <name evidence="2" type="ORF">HanXRQr2_Chr01g0009541</name>
</gene>
<comment type="caution">
    <text evidence="2">The sequence shown here is derived from an EMBL/GenBank/DDBJ whole genome shotgun (WGS) entry which is preliminary data.</text>
</comment>
<evidence type="ECO:0000313" key="3">
    <source>
        <dbReference type="Proteomes" id="UP000215914"/>
    </source>
</evidence>
<proteinExistence type="predicted"/>
<dbReference type="NCBIfam" id="TIGR01640">
    <property type="entry name" value="F_box_assoc_1"/>
    <property type="match status" value="1"/>
</dbReference>
<protein>
    <submittedName>
        <fullName evidence="2">F-box associated interaction domain-containing protein</fullName>
    </submittedName>
</protein>
<name>A0A9K3P206_HELAN</name>
<sequence length="354" mass="41266">MDMFGSEMIVDEIFTRLLAKAIGRFKCLSKFFRNELSTHNFEIMHSRRILSSLQKKLLSLKDNPIVVDNIVGENFEADTSKTINSPFNVHPSFLRVIVSFKGLLLVCNERICCELILWNPTTRRFKFLVDDYFNHNFDRNSDTGGMYFDDSNDLKVLHIKRYRNVVNARVYSRRRESWRMINSLNVTNFASTYYSWSPEIYSGKSIYFVVSNYWFPPGERHIVAFDVLSESSSTLPFPGVMEVNPWQGHFLSITMKLHVIVVGRADKLFADLFKFEDEAWIKVFSFNTPHIVDYLERCRRTNIIQDNKCLITSIWGDIVKVDLCNESFKYLQHVDDYSGPKGALFIETTVSPID</sequence>
<dbReference type="Pfam" id="PF07734">
    <property type="entry name" value="FBA_1"/>
    <property type="match status" value="1"/>
</dbReference>
<feature type="domain" description="F-box associated beta-propeller type 1" evidence="1">
    <location>
        <begin position="97"/>
        <end position="295"/>
    </location>
</feature>
<dbReference type="PANTHER" id="PTHR31672:SF13">
    <property type="entry name" value="F-BOX PROTEIN CPR30-LIKE"/>
    <property type="match status" value="1"/>
</dbReference>
<reference evidence="2" key="1">
    <citation type="journal article" date="2017" name="Nature">
        <title>The sunflower genome provides insights into oil metabolism, flowering and Asterid evolution.</title>
        <authorList>
            <person name="Badouin H."/>
            <person name="Gouzy J."/>
            <person name="Grassa C.J."/>
            <person name="Murat F."/>
            <person name="Staton S.E."/>
            <person name="Cottret L."/>
            <person name="Lelandais-Briere C."/>
            <person name="Owens G.L."/>
            <person name="Carrere S."/>
            <person name="Mayjonade B."/>
            <person name="Legrand L."/>
            <person name="Gill N."/>
            <person name="Kane N.C."/>
            <person name="Bowers J.E."/>
            <person name="Hubner S."/>
            <person name="Bellec A."/>
            <person name="Berard A."/>
            <person name="Berges H."/>
            <person name="Blanchet N."/>
            <person name="Boniface M.C."/>
            <person name="Brunel D."/>
            <person name="Catrice O."/>
            <person name="Chaidir N."/>
            <person name="Claudel C."/>
            <person name="Donnadieu C."/>
            <person name="Faraut T."/>
            <person name="Fievet G."/>
            <person name="Helmstetter N."/>
            <person name="King M."/>
            <person name="Knapp S.J."/>
            <person name="Lai Z."/>
            <person name="Le Paslier M.C."/>
            <person name="Lippi Y."/>
            <person name="Lorenzon L."/>
            <person name="Mandel J.R."/>
            <person name="Marage G."/>
            <person name="Marchand G."/>
            <person name="Marquand E."/>
            <person name="Bret-Mestries E."/>
            <person name="Morien E."/>
            <person name="Nambeesan S."/>
            <person name="Nguyen T."/>
            <person name="Pegot-Espagnet P."/>
            <person name="Pouilly N."/>
            <person name="Raftis F."/>
            <person name="Sallet E."/>
            <person name="Schiex T."/>
            <person name="Thomas J."/>
            <person name="Vandecasteele C."/>
            <person name="Vares D."/>
            <person name="Vear F."/>
            <person name="Vautrin S."/>
            <person name="Crespi M."/>
            <person name="Mangin B."/>
            <person name="Burke J.M."/>
            <person name="Salse J."/>
            <person name="Munos S."/>
            <person name="Vincourt P."/>
            <person name="Rieseberg L.H."/>
            <person name="Langlade N.B."/>
        </authorList>
    </citation>
    <scope>NUCLEOTIDE SEQUENCE</scope>
    <source>
        <tissue evidence="2">Leaves</tissue>
    </source>
</reference>
<dbReference type="EMBL" id="MNCJ02000316">
    <property type="protein sequence ID" value="KAF5821076.1"/>
    <property type="molecule type" value="Genomic_DNA"/>
</dbReference>
<dbReference type="AlphaFoldDB" id="A0A9K3P206"/>
<dbReference type="InterPro" id="IPR050796">
    <property type="entry name" value="SCF_F-box_component"/>
</dbReference>
<keyword evidence="3" id="KW-1185">Reference proteome</keyword>
<reference evidence="2" key="2">
    <citation type="submission" date="2020-06" db="EMBL/GenBank/DDBJ databases">
        <title>Helianthus annuus Genome sequencing and assembly Release 2.</title>
        <authorList>
            <person name="Gouzy J."/>
            <person name="Langlade N."/>
            <person name="Munos S."/>
        </authorList>
    </citation>
    <scope>NUCLEOTIDE SEQUENCE</scope>
    <source>
        <tissue evidence="2">Leaves</tissue>
    </source>
</reference>
<dbReference type="InterPro" id="IPR006527">
    <property type="entry name" value="F-box-assoc_dom_typ1"/>
</dbReference>
<organism evidence="2 3">
    <name type="scientific">Helianthus annuus</name>
    <name type="common">Common sunflower</name>
    <dbReference type="NCBI Taxonomy" id="4232"/>
    <lineage>
        <taxon>Eukaryota</taxon>
        <taxon>Viridiplantae</taxon>
        <taxon>Streptophyta</taxon>
        <taxon>Embryophyta</taxon>
        <taxon>Tracheophyta</taxon>
        <taxon>Spermatophyta</taxon>
        <taxon>Magnoliopsida</taxon>
        <taxon>eudicotyledons</taxon>
        <taxon>Gunneridae</taxon>
        <taxon>Pentapetalae</taxon>
        <taxon>asterids</taxon>
        <taxon>campanulids</taxon>
        <taxon>Asterales</taxon>
        <taxon>Asteraceae</taxon>
        <taxon>Asteroideae</taxon>
        <taxon>Heliantheae alliance</taxon>
        <taxon>Heliantheae</taxon>
        <taxon>Helianthus</taxon>
    </lineage>
</organism>
<evidence type="ECO:0000313" key="2">
    <source>
        <dbReference type="EMBL" id="KAF5821076.1"/>
    </source>
</evidence>
<dbReference type="Proteomes" id="UP000215914">
    <property type="component" value="Unassembled WGS sequence"/>
</dbReference>
<accession>A0A9K3P206</accession>
<dbReference type="InterPro" id="IPR017451">
    <property type="entry name" value="F-box-assoc_interact_dom"/>
</dbReference>
<evidence type="ECO:0000259" key="1">
    <source>
        <dbReference type="Pfam" id="PF07734"/>
    </source>
</evidence>